<protein>
    <submittedName>
        <fullName evidence="1">Uncharacterized protein</fullName>
    </submittedName>
</protein>
<gene>
    <name evidence="1" type="ORF">SPHINGO391_470076</name>
</gene>
<dbReference type="Proteomes" id="UP000326857">
    <property type="component" value="Unassembled WGS sequence"/>
</dbReference>
<dbReference type="AlphaFoldDB" id="A0A5E7ZMZ2"/>
<sequence>MATVVCGLIRMYVKRQILARLNRPPARHAVGQFRRRRPLREQDSPEIAEVAIAYVVAQRARGDGKRRRGIIEDA</sequence>
<reference evidence="1 2" key="1">
    <citation type="submission" date="2019-09" db="EMBL/GenBank/DDBJ databases">
        <authorList>
            <person name="Dittami M. S."/>
        </authorList>
    </citation>
    <scope>NUCLEOTIDE SEQUENCE [LARGE SCALE GENOMIC DNA]</scope>
    <source>
        <strain evidence="1">SPHINGO391</strain>
    </source>
</reference>
<accession>A0A5E7ZMZ2</accession>
<proteinExistence type="predicted"/>
<evidence type="ECO:0000313" key="2">
    <source>
        <dbReference type="Proteomes" id="UP000326857"/>
    </source>
</evidence>
<dbReference type="EMBL" id="CABVLI010000042">
    <property type="protein sequence ID" value="VVT20499.1"/>
    <property type="molecule type" value="Genomic_DNA"/>
</dbReference>
<name>A0A5E7ZMZ2_9SPHN</name>
<organism evidence="1 2">
    <name type="scientific">Sphingomonas aurantiaca</name>
    <dbReference type="NCBI Taxonomy" id="185949"/>
    <lineage>
        <taxon>Bacteria</taxon>
        <taxon>Pseudomonadati</taxon>
        <taxon>Pseudomonadota</taxon>
        <taxon>Alphaproteobacteria</taxon>
        <taxon>Sphingomonadales</taxon>
        <taxon>Sphingomonadaceae</taxon>
        <taxon>Sphingomonas</taxon>
    </lineage>
</organism>
<evidence type="ECO:0000313" key="1">
    <source>
        <dbReference type="EMBL" id="VVT20499.1"/>
    </source>
</evidence>